<name>A0ABQ8CWX7_BRANA</name>
<comment type="caution">
    <text evidence="1">The sequence shown here is derived from an EMBL/GenBank/DDBJ whole genome shotgun (WGS) entry which is preliminary data.</text>
</comment>
<protein>
    <submittedName>
        <fullName evidence="1">Uncharacterized protein</fullName>
    </submittedName>
</protein>
<proteinExistence type="predicted"/>
<sequence length="322" mass="35658">MVFTSSASYRPYSLTFVIIILHRAYKPRCVNLPVRSHSSVRRIQEVVSKVRALGSSSLESETMVRDGLSGLTDLYTCVSEDLFKFSPETQQTILNSGLMDELLEVFLKYLEVCGGATDVRSHSSVRRIQEVVSKVRALGSSSLESETMVRDGLSGLTDLYTCVSEDLFKFSPETQQTILNSGLMDELLEVFLKYLEVCGGATDGVTPILILHRAYKPRCVNLPVRSHSSVRRIQEVVSKVRALGSSSLESETMVRDGLSGLTDLYTCVSEDLFKFSPETQQTILNSGLMDELLEVFLKYLEVCGGATDGASRIKKSVVNLHL</sequence>
<evidence type="ECO:0000313" key="2">
    <source>
        <dbReference type="Proteomes" id="UP000824890"/>
    </source>
</evidence>
<evidence type="ECO:0000313" key="1">
    <source>
        <dbReference type="EMBL" id="KAH0921601.1"/>
    </source>
</evidence>
<dbReference type="PANTHER" id="PTHR33070:SF70">
    <property type="entry name" value="DOMAIN PROTEIN, PUTATIVE (DUF241)-RELATED"/>
    <property type="match status" value="1"/>
</dbReference>
<dbReference type="InterPro" id="IPR004320">
    <property type="entry name" value="BPS1_pln"/>
</dbReference>
<accession>A0ABQ8CWX7</accession>
<reference evidence="1 2" key="1">
    <citation type="submission" date="2021-05" db="EMBL/GenBank/DDBJ databases">
        <title>Genome Assembly of Synthetic Allotetraploid Brassica napus Reveals Homoeologous Exchanges between Subgenomes.</title>
        <authorList>
            <person name="Davis J.T."/>
        </authorList>
    </citation>
    <scope>NUCLEOTIDE SEQUENCE [LARGE SCALE GENOMIC DNA]</scope>
    <source>
        <strain evidence="2">cv. Da-Ae</strain>
        <tissue evidence="1">Seedling</tissue>
    </source>
</reference>
<gene>
    <name evidence="1" type="ORF">HID58_021619</name>
</gene>
<dbReference type="EMBL" id="JAGKQM010000006">
    <property type="protein sequence ID" value="KAH0921601.1"/>
    <property type="molecule type" value="Genomic_DNA"/>
</dbReference>
<organism evidence="1 2">
    <name type="scientific">Brassica napus</name>
    <name type="common">Rape</name>
    <dbReference type="NCBI Taxonomy" id="3708"/>
    <lineage>
        <taxon>Eukaryota</taxon>
        <taxon>Viridiplantae</taxon>
        <taxon>Streptophyta</taxon>
        <taxon>Embryophyta</taxon>
        <taxon>Tracheophyta</taxon>
        <taxon>Spermatophyta</taxon>
        <taxon>Magnoliopsida</taxon>
        <taxon>eudicotyledons</taxon>
        <taxon>Gunneridae</taxon>
        <taxon>Pentapetalae</taxon>
        <taxon>rosids</taxon>
        <taxon>malvids</taxon>
        <taxon>Brassicales</taxon>
        <taxon>Brassicaceae</taxon>
        <taxon>Brassiceae</taxon>
        <taxon>Brassica</taxon>
    </lineage>
</organism>
<dbReference type="Proteomes" id="UP000824890">
    <property type="component" value="Unassembled WGS sequence"/>
</dbReference>
<keyword evidence="2" id="KW-1185">Reference proteome</keyword>
<dbReference type="PANTHER" id="PTHR33070">
    <property type="entry name" value="OS06G0725500 PROTEIN"/>
    <property type="match status" value="1"/>
</dbReference>
<dbReference type="Pfam" id="PF03087">
    <property type="entry name" value="BPS1"/>
    <property type="match status" value="3"/>
</dbReference>